<name>A0A9D3LPU3_ANGAN</name>
<evidence type="ECO:0000256" key="4">
    <source>
        <dbReference type="ARBA" id="ARBA00022475"/>
    </source>
</evidence>
<proteinExistence type="predicted"/>
<dbReference type="GO" id="GO:0046935">
    <property type="term" value="F:1-phosphatidylinositol-3-kinase regulator activity"/>
    <property type="evidence" value="ECO:0007669"/>
    <property type="project" value="InterPro"/>
</dbReference>
<evidence type="ECO:0000256" key="9">
    <source>
        <dbReference type="SAM" id="MobiDB-lite"/>
    </source>
</evidence>
<comment type="caution">
    <text evidence="10">The sequence shown here is derived from an EMBL/GenBank/DDBJ whole genome shotgun (WGS) entry which is preliminary data.</text>
</comment>
<feature type="compositionally biased region" description="Basic residues" evidence="9">
    <location>
        <begin position="391"/>
        <end position="406"/>
    </location>
</feature>
<dbReference type="Pfam" id="PF10486">
    <property type="entry name" value="PI3K_1B_p101"/>
    <property type="match status" value="2"/>
</dbReference>
<evidence type="ECO:0000256" key="6">
    <source>
        <dbReference type="ARBA" id="ARBA00023136"/>
    </source>
</evidence>
<feature type="region of interest" description="Disordered" evidence="9">
    <location>
        <begin position="307"/>
        <end position="337"/>
    </location>
</feature>
<gene>
    <name evidence="10" type="ORF">ANANG_G00296430</name>
</gene>
<dbReference type="PANTHER" id="PTHR15593:SF2">
    <property type="entry name" value="PHOSPHOINOSITIDE 3-KINASE REGULATORY SUBUNIT 5"/>
    <property type="match status" value="1"/>
</dbReference>
<comment type="subcellular location">
    <subcellularLocation>
        <location evidence="2">Cell membrane</location>
        <topology evidence="2">Peripheral membrane protein</topology>
    </subcellularLocation>
    <subcellularLocation>
        <location evidence="3">Cytoplasm</location>
    </subcellularLocation>
    <subcellularLocation>
        <location evidence="1">Nucleus</location>
    </subcellularLocation>
</comment>
<dbReference type="GO" id="GO:0005634">
    <property type="term" value="C:nucleus"/>
    <property type="evidence" value="ECO:0007669"/>
    <property type="project" value="UniProtKB-SubCell"/>
</dbReference>
<reference evidence="10" key="1">
    <citation type="submission" date="2021-01" db="EMBL/GenBank/DDBJ databases">
        <title>A chromosome-scale assembly of European eel, Anguilla anguilla.</title>
        <authorList>
            <person name="Henkel C."/>
            <person name="Jong-Raadsen S.A."/>
            <person name="Dufour S."/>
            <person name="Weltzien F.-A."/>
            <person name="Palstra A.P."/>
            <person name="Pelster B."/>
            <person name="Spaink H.P."/>
            <person name="Van Den Thillart G.E."/>
            <person name="Jansen H."/>
            <person name="Zahm M."/>
            <person name="Klopp C."/>
            <person name="Cedric C."/>
            <person name="Louis A."/>
            <person name="Berthelot C."/>
            <person name="Parey E."/>
            <person name="Roest Crollius H."/>
            <person name="Montfort J."/>
            <person name="Robinson-Rechavi M."/>
            <person name="Bucao C."/>
            <person name="Bouchez O."/>
            <person name="Gislard M."/>
            <person name="Lluch J."/>
            <person name="Milhes M."/>
            <person name="Lampietro C."/>
            <person name="Lopez Roques C."/>
            <person name="Donnadieu C."/>
            <person name="Braasch I."/>
            <person name="Desvignes T."/>
            <person name="Postlethwait J."/>
            <person name="Bobe J."/>
            <person name="Guiguen Y."/>
            <person name="Dirks R."/>
        </authorList>
    </citation>
    <scope>NUCLEOTIDE SEQUENCE</scope>
    <source>
        <strain evidence="10">Tag_6206</strain>
        <tissue evidence="10">Liver</tissue>
    </source>
</reference>
<evidence type="ECO:0000256" key="8">
    <source>
        <dbReference type="ARBA" id="ARBA00040195"/>
    </source>
</evidence>
<feature type="compositionally biased region" description="Acidic residues" evidence="9">
    <location>
        <begin position="317"/>
        <end position="337"/>
    </location>
</feature>
<dbReference type="GO" id="GO:0005944">
    <property type="term" value="C:phosphatidylinositol 3-kinase complex, class IB"/>
    <property type="evidence" value="ECO:0007669"/>
    <property type="project" value="InterPro"/>
</dbReference>
<dbReference type="PANTHER" id="PTHR15593">
    <property type="entry name" value="PHOSPHATIDYLINOSITOL 3-KINASE REGULATORY SUBUNIT"/>
    <property type="match status" value="1"/>
</dbReference>
<keyword evidence="11" id="KW-1185">Reference proteome</keyword>
<keyword evidence="5" id="KW-0963">Cytoplasm</keyword>
<evidence type="ECO:0000256" key="1">
    <source>
        <dbReference type="ARBA" id="ARBA00004123"/>
    </source>
</evidence>
<organism evidence="10 11">
    <name type="scientific">Anguilla anguilla</name>
    <name type="common">European freshwater eel</name>
    <name type="synonym">Muraena anguilla</name>
    <dbReference type="NCBI Taxonomy" id="7936"/>
    <lineage>
        <taxon>Eukaryota</taxon>
        <taxon>Metazoa</taxon>
        <taxon>Chordata</taxon>
        <taxon>Craniata</taxon>
        <taxon>Vertebrata</taxon>
        <taxon>Euteleostomi</taxon>
        <taxon>Actinopterygii</taxon>
        <taxon>Neopterygii</taxon>
        <taxon>Teleostei</taxon>
        <taxon>Anguilliformes</taxon>
        <taxon>Anguillidae</taxon>
        <taxon>Anguilla</taxon>
    </lineage>
</organism>
<keyword evidence="4" id="KW-1003">Cell membrane</keyword>
<dbReference type="EMBL" id="JAFIRN010000017">
    <property type="protein sequence ID" value="KAG5832930.1"/>
    <property type="molecule type" value="Genomic_DNA"/>
</dbReference>
<keyword evidence="7" id="KW-0539">Nucleus</keyword>
<evidence type="ECO:0000256" key="5">
    <source>
        <dbReference type="ARBA" id="ARBA00022490"/>
    </source>
</evidence>
<evidence type="ECO:0000256" key="7">
    <source>
        <dbReference type="ARBA" id="ARBA00023242"/>
    </source>
</evidence>
<dbReference type="GO" id="GO:0005886">
    <property type="term" value="C:plasma membrane"/>
    <property type="evidence" value="ECO:0007669"/>
    <property type="project" value="UniProtKB-SubCell"/>
</dbReference>
<evidence type="ECO:0000313" key="11">
    <source>
        <dbReference type="Proteomes" id="UP001044222"/>
    </source>
</evidence>
<accession>A0A9D3LPU3</accession>
<dbReference type="GO" id="GO:0005737">
    <property type="term" value="C:cytoplasm"/>
    <property type="evidence" value="ECO:0007669"/>
    <property type="project" value="UniProtKB-SubCell"/>
</dbReference>
<evidence type="ECO:0000313" key="10">
    <source>
        <dbReference type="EMBL" id="KAG5832930.1"/>
    </source>
</evidence>
<feature type="region of interest" description="Disordered" evidence="9">
    <location>
        <begin position="367"/>
        <end position="556"/>
    </location>
</feature>
<feature type="compositionally biased region" description="Basic and acidic residues" evidence="9">
    <location>
        <begin position="475"/>
        <end position="488"/>
    </location>
</feature>
<dbReference type="GO" id="GO:0007186">
    <property type="term" value="P:G protein-coupled receptor signaling pathway"/>
    <property type="evidence" value="ECO:0007669"/>
    <property type="project" value="TreeGrafter"/>
</dbReference>
<dbReference type="AlphaFoldDB" id="A0A9D3LPU3"/>
<keyword evidence="6" id="KW-0472">Membrane</keyword>
<feature type="compositionally biased region" description="Polar residues" evidence="9">
    <location>
        <begin position="414"/>
        <end position="424"/>
    </location>
</feature>
<dbReference type="InterPro" id="IPR019522">
    <property type="entry name" value="PIK3R5/6"/>
</dbReference>
<dbReference type="Proteomes" id="UP001044222">
    <property type="component" value="Chromosome 17"/>
</dbReference>
<evidence type="ECO:0000256" key="2">
    <source>
        <dbReference type="ARBA" id="ARBA00004202"/>
    </source>
</evidence>
<protein>
    <recommendedName>
        <fullName evidence="8">Phosphoinositide 3-kinase regulatory subunit 5</fullName>
    </recommendedName>
</protein>
<evidence type="ECO:0000256" key="3">
    <source>
        <dbReference type="ARBA" id="ARBA00004496"/>
    </source>
</evidence>
<sequence>MEHTSCREDRIHHALNRCLHDLSSAPSAVHSGNAGLSMNHWTLEELVKRDPENFLILLKQILRRAKEVQDQCQYELVAPLALIFSSALLRTPFLPPHCPLLARACEVFSGFLSWPEPYGGVCRDLLTVLRLELRAPGISYHRLVREEQGLSTAGYRSKTLTVLLMDPADVPQEFLSVSEQMSGLHQAQQDVHITLIKHAYQAGLGPQRPLSALHHALQSKSPEQLEQLSCAVTEVLEACASMEEPEEARGCLVRGLEDLWETIGVQASDSGGSDGVLQTLALPIAKFHLHLWDNDNFDSLPDLLEREGILTSTPTPPEEEEKEEEEEVAEDEEDGDERQEIGLHVLHLLRRLLLLLLRPVAVVGGVGGGQRLLRGRGGQPAGEERPAPPRLGRHLSKLLKSRKRAGRGGAGRGQTLSRANSLGSPETKGHAEKRHARSRAPTRCARRRGRGGVRVARPSSTSSRLLPAPAGLQPEDSRAELRRGGRGWEEEEEEEEGRGCGSTLRLVVFGGDRAAGRPPGPAPDSRRGTASFPPGFSSFRPRGQGSAGPPRVPSPRKAAGELLRAAARTDVATPGVDDITNDIAQFLGTLDPWYERNVLSFLDLPVGVLCQQTPKAETDVHSSSREPLPIFADLLLHYCRQGKQPILVQLYQAELTLAGGERRTEVFVHSLELGHTAGTRAIKAAGAASKRFGVVGDREAVPLTLEILYNQVTVSRRSRWTQADVVCTSINLSKACKSLEDQGSNTERLQMAVTEVRKRQNSKSKMGYNQHLSTTEVKVDHVQVSSASSTTFAVCLDQDEKKVLQSVTRCEVSVCTRPDGSEWGLRTDPLEQTPGPPLLPPDATCSQVCLPLLSFCGTRP</sequence>
<feature type="compositionally biased region" description="Gly residues" evidence="9">
    <location>
        <begin position="367"/>
        <end position="380"/>
    </location>
</feature>
<feature type="compositionally biased region" description="Basic residues" evidence="9">
    <location>
        <begin position="431"/>
        <end position="451"/>
    </location>
</feature>